<organism evidence="1 2">
    <name type="scientific">Riccia fluitans</name>
    <dbReference type="NCBI Taxonomy" id="41844"/>
    <lineage>
        <taxon>Eukaryota</taxon>
        <taxon>Viridiplantae</taxon>
        <taxon>Streptophyta</taxon>
        <taxon>Embryophyta</taxon>
        <taxon>Marchantiophyta</taxon>
        <taxon>Marchantiopsida</taxon>
        <taxon>Marchantiidae</taxon>
        <taxon>Marchantiales</taxon>
        <taxon>Ricciaceae</taxon>
        <taxon>Riccia</taxon>
    </lineage>
</organism>
<comment type="caution">
    <text evidence="1">The sequence shown here is derived from an EMBL/GenBank/DDBJ whole genome shotgun (WGS) entry which is preliminary data.</text>
</comment>
<name>A0ABD1YI20_9MARC</name>
<gene>
    <name evidence="1" type="ORF">R1flu_015006</name>
</gene>
<protein>
    <submittedName>
        <fullName evidence="1">Uncharacterized protein</fullName>
    </submittedName>
</protein>
<dbReference type="EMBL" id="JBHFFA010000004">
    <property type="protein sequence ID" value="KAL2630320.1"/>
    <property type="molecule type" value="Genomic_DNA"/>
</dbReference>
<proteinExistence type="predicted"/>
<evidence type="ECO:0000313" key="2">
    <source>
        <dbReference type="Proteomes" id="UP001605036"/>
    </source>
</evidence>
<evidence type="ECO:0000313" key="1">
    <source>
        <dbReference type="EMBL" id="KAL2630320.1"/>
    </source>
</evidence>
<reference evidence="1 2" key="1">
    <citation type="submission" date="2024-09" db="EMBL/GenBank/DDBJ databases">
        <title>Chromosome-scale assembly of Riccia fluitans.</title>
        <authorList>
            <person name="Paukszto L."/>
            <person name="Sawicki J."/>
            <person name="Karawczyk K."/>
            <person name="Piernik-Szablinska J."/>
            <person name="Szczecinska M."/>
            <person name="Mazdziarz M."/>
        </authorList>
    </citation>
    <scope>NUCLEOTIDE SEQUENCE [LARGE SCALE GENOMIC DNA]</scope>
    <source>
        <strain evidence="1">Rf_01</strain>
        <tissue evidence="1">Aerial parts of the thallus</tissue>
    </source>
</reference>
<sequence length="162" mass="17927">MGQADSAKGSVYPSDRSVAFTAGGMGAAGRSSSGDRCGRQPVSAHSIRALATEPRLIFRAWKLVYIREHRSRCYTTFSLLHTACSQSYPRRLRCTVLQAGSQNLVWVDSHYPARHRHMVEIRVATVSAPLTDVIGLFQRLQLNLLLLCSSSFCINHATTCRC</sequence>
<accession>A0ABD1YI20</accession>
<dbReference type="Proteomes" id="UP001605036">
    <property type="component" value="Unassembled WGS sequence"/>
</dbReference>
<keyword evidence="2" id="KW-1185">Reference proteome</keyword>
<dbReference type="AlphaFoldDB" id="A0ABD1YI20"/>